<proteinExistence type="predicted"/>
<dbReference type="Gene3D" id="1.10.472.10">
    <property type="entry name" value="Cyclin-like"/>
    <property type="match status" value="1"/>
</dbReference>
<organism evidence="1 2">
    <name type="scientific">Blattamonas nauphoetae</name>
    <dbReference type="NCBI Taxonomy" id="2049346"/>
    <lineage>
        <taxon>Eukaryota</taxon>
        <taxon>Metamonada</taxon>
        <taxon>Preaxostyla</taxon>
        <taxon>Oxymonadida</taxon>
        <taxon>Blattamonas</taxon>
    </lineage>
</organism>
<dbReference type="PANTHER" id="PTHR15615">
    <property type="match status" value="1"/>
</dbReference>
<dbReference type="InterPro" id="IPR013922">
    <property type="entry name" value="Cyclin_PHO80-like"/>
</dbReference>
<comment type="caution">
    <text evidence="1">The sequence shown here is derived from an EMBL/GenBank/DDBJ whole genome shotgun (WGS) entry which is preliminary data.</text>
</comment>
<dbReference type="Pfam" id="PF08613">
    <property type="entry name" value="Cyclin"/>
    <property type="match status" value="1"/>
</dbReference>
<keyword evidence="2" id="KW-1185">Reference proteome</keyword>
<evidence type="ECO:0008006" key="3">
    <source>
        <dbReference type="Google" id="ProtNLM"/>
    </source>
</evidence>
<dbReference type="PANTHER" id="PTHR15615:SF108">
    <property type="entry name" value="PROTEIN CNPPD1"/>
    <property type="match status" value="1"/>
</dbReference>
<dbReference type="InterPro" id="IPR036915">
    <property type="entry name" value="Cyclin-like_sf"/>
</dbReference>
<dbReference type="EMBL" id="JARBJD010000041">
    <property type="protein sequence ID" value="KAK2958046.1"/>
    <property type="molecule type" value="Genomic_DNA"/>
</dbReference>
<dbReference type="SUPFAM" id="SSF47954">
    <property type="entry name" value="Cyclin-like"/>
    <property type="match status" value="1"/>
</dbReference>
<gene>
    <name evidence="1" type="ORF">BLNAU_6972</name>
</gene>
<evidence type="ECO:0000313" key="2">
    <source>
        <dbReference type="Proteomes" id="UP001281761"/>
    </source>
</evidence>
<name>A0ABQ9Y2S4_9EUKA</name>
<protein>
    <recommendedName>
        <fullName evidence="3">Cyclin N-terminal domain-containing protein</fullName>
    </recommendedName>
</protein>
<sequence length="268" mass="30496">MIFSNRVMSFPHYHFLTRHTTSGYDTRTSSCLLGSPRPWDSSFLLEVMRSSSPCQFHSSAVYHPPVLIIQEENDLRTELILQHPPITFYPSLNSPVFEDRIIPDTFIKFSAYCLSKVVESTPSNYSKQLNTHNSNDTQNVAKNKNERSPSCFDGTVSLLNTLRRVFRIRVCELVTAFCLIDRIINKESGGGVFVIDKNNAFMTLLVAVILSHKMMCDKPYSNKSFSSVVKAHVQHVNSSELFVLSLLEHNLTVDSSLYQRYCTALLKE</sequence>
<accession>A0ABQ9Y2S4</accession>
<dbReference type="Proteomes" id="UP001281761">
    <property type="component" value="Unassembled WGS sequence"/>
</dbReference>
<reference evidence="1 2" key="1">
    <citation type="journal article" date="2022" name="bioRxiv">
        <title>Genomics of Preaxostyla Flagellates Illuminates Evolutionary Transitions and the Path Towards Mitochondrial Loss.</title>
        <authorList>
            <person name="Novak L.V.F."/>
            <person name="Treitli S.C."/>
            <person name="Pyrih J."/>
            <person name="Halakuc P."/>
            <person name="Pipaliya S.V."/>
            <person name="Vacek V."/>
            <person name="Brzon O."/>
            <person name="Soukal P."/>
            <person name="Eme L."/>
            <person name="Dacks J.B."/>
            <person name="Karnkowska A."/>
            <person name="Elias M."/>
            <person name="Hampl V."/>
        </authorList>
    </citation>
    <scope>NUCLEOTIDE SEQUENCE [LARGE SCALE GENOMIC DNA]</scope>
    <source>
        <strain evidence="1">NAU3</strain>
        <tissue evidence="1">Gut</tissue>
    </source>
</reference>
<evidence type="ECO:0000313" key="1">
    <source>
        <dbReference type="EMBL" id="KAK2958046.1"/>
    </source>
</evidence>